<sequence length="247" mass="27615">MGNNHSQPLIIGLLRLRGMPAVVVNGLVRISQRATGILDICEVDGTKWKDELIRLEICDTTEQSSTTLCPNEFLESIIIDPSSDSALTLVRHWLRNCVHNHDQCQLDIQTTLPSRVIDLTSPKLRIRETNGEKGSYMALSHCWGSERGVMLTQQNLPLLLTSINITALQKSLQHAIFIARNLGADNLWIDSLWIIQDSAVDWARESSKMWDVYHNSNLTIVAVGSSSDAQGFLNPREYLPTTHTSDS</sequence>
<name>A0A6A7BM86_9PLEO</name>
<dbReference type="PANTHER" id="PTHR33112:SF16">
    <property type="entry name" value="HETEROKARYON INCOMPATIBILITY DOMAIN-CONTAINING PROTEIN"/>
    <property type="match status" value="1"/>
</dbReference>
<evidence type="ECO:0000313" key="2">
    <source>
        <dbReference type="EMBL" id="KAF2855917.1"/>
    </source>
</evidence>
<protein>
    <recommendedName>
        <fullName evidence="1">Heterokaryon incompatibility domain-containing protein</fullName>
    </recommendedName>
</protein>
<reference evidence="2" key="1">
    <citation type="submission" date="2020-01" db="EMBL/GenBank/DDBJ databases">
        <authorList>
            <consortium name="DOE Joint Genome Institute"/>
            <person name="Haridas S."/>
            <person name="Albert R."/>
            <person name="Binder M."/>
            <person name="Bloem J."/>
            <person name="Labutti K."/>
            <person name="Salamov A."/>
            <person name="Andreopoulos B."/>
            <person name="Baker S.E."/>
            <person name="Barry K."/>
            <person name="Bills G."/>
            <person name="Bluhm B.H."/>
            <person name="Cannon C."/>
            <person name="Castanera R."/>
            <person name="Culley D.E."/>
            <person name="Daum C."/>
            <person name="Ezra D."/>
            <person name="Gonzalez J.B."/>
            <person name="Henrissat B."/>
            <person name="Kuo A."/>
            <person name="Liang C."/>
            <person name="Lipzen A."/>
            <person name="Lutzoni F."/>
            <person name="Magnuson J."/>
            <person name="Mondo S."/>
            <person name="Nolan M."/>
            <person name="Ohm R."/>
            <person name="Pangilinan J."/>
            <person name="Park H.-J."/>
            <person name="Ramirez L."/>
            <person name="Alfaro M."/>
            <person name="Sun H."/>
            <person name="Tritt A."/>
            <person name="Yoshinaga Y."/>
            <person name="Zwiers L.-H."/>
            <person name="Turgeon B.G."/>
            <person name="Goodwin S.B."/>
            <person name="Spatafora J.W."/>
            <person name="Crous P.W."/>
            <person name="Grigoriev I.V."/>
        </authorList>
    </citation>
    <scope>NUCLEOTIDE SEQUENCE</scope>
    <source>
        <strain evidence="2">IPT5</strain>
    </source>
</reference>
<organism evidence="2 3">
    <name type="scientific">Plenodomus tracheiphilus IPT5</name>
    <dbReference type="NCBI Taxonomy" id="1408161"/>
    <lineage>
        <taxon>Eukaryota</taxon>
        <taxon>Fungi</taxon>
        <taxon>Dikarya</taxon>
        <taxon>Ascomycota</taxon>
        <taxon>Pezizomycotina</taxon>
        <taxon>Dothideomycetes</taxon>
        <taxon>Pleosporomycetidae</taxon>
        <taxon>Pleosporales</taxon>
        <taxon>Pleosporineae</taxon>
        <taxon>Leptosphaeriaceae</taxon>
        <taxon>Plenodomus</taxon>
    </lineage>
</organism>
<keyword evidence="3" id="KW-1185">Reference proteome</keyword>
<evidence type="ECO:0000313" key="3">
    <source>
        <dbReference type="Proteomes" id="UP000799423"/>
    </source>
</evidence>
<feature type="domain" description="Heterokaryon incompatibility" evidence="1">
    <location>
        <begin position="136"/>
        <end position="237"/>
    </location>
</feature>
<dbReference type="PANTHER" id="PTHR33112">
    <property type="entry name" value="DOMAIN PROTEIN, PUTATIVE-RELATED"/>
    <property type="match status" value="1"/>
</dbReference>
<dbReference type="AlphaFoldDB" id="A0A6A7BM86"/>
<accession>A0A6A7BM86</accession>
<dbReference type="Pfam" id="PF06985">
    <property type="entry name" value="HET"/>
    <property type="match status" value="1"/>
</dbReference>
<evidence type="ECO:0000259" key="1">
    <source>
        <dbReference type="Pfam" id="PF06985"/>
    </source>
</evidence>
<proteinExistence type="predicted"/>
<dbReference type="Proteomes" id="UP000799423">
    <property type="component" value="Unassembled WGS sequence"/>
</dbReference>
<dbReference type="InterPro" id="IPR010730">
    <property type="entry name" value="HET"/>
</dbReference>
<dbReference type="EMBL" id="MU006289">
    <property type="protein sequence ID" value="KAF2855917.1"/>
    <property type="molecule type" value="Genomic_DNA"/>
</dbReference>
<gene>
    <name evidence="2" type="ORF">T440DRAFT_503633</name>
</gene>
<dbReference type="OrthoDB" id="3486565at2759"/>
<feature type="non-terminal residue" evidence="2">
    <location>
        <position position="247"/>
    </location>
</feature>